<organism evidence="2 3">
    <name type="scientific">Pseudosporangium ferrugineum</name>
    <dbReference type="NCBI Taxonomy" id="439699"/>
    <lineage>
        <taxon>Bacteria</taxon>
        <taxon>Bacillati</taxon>
        <taxon>Actinomycetota</taxon>
        <taxon>Actinomycetes</taxon>
        <taxon>Micromonosporales</taxon>
        <taxon>Micromonosporaceae</taxon>
        <taxon>Pseudosporangium</taxon>
    </lineage>
</organism>
<accession>A0A2T0S5I3</accession>
<evidence type="ECO:0000313" key="3">
    <source>
        <dbReference type="Proteomes" id="UP000239209"/>
    </source>
</evidence>
<dbReference type="OrthoDB" id="3539048at2"/>
<gene>
    <name evidence="2" type="ORF">CLV70_1074</name>
</gene>
<dbReference type="AlphaFoldDB" id="A0A2T0S5I3"/>
<dbReference type="Pfam" id="PF24254">
    <property type="entry name" value="DUF7455"/>
    <property type="match status" value="1"/>
</dbReference>
<keyword evidence="3" id="KW-1185">Reference proteome</keyword>
<dbReference type="InterPro" id="IPR055878">
    <property type="entry name" value="DUF7455"/>
</dbReference>
<reference evidence="2 3" key="1">
    <citation type="submission" date="2018-03" db="EMBL/GenBank/DDBJ databases">
        <title>Genomic Encyclopedia of Archaeal and Bacterial Type Strains, Phase II (KMG-II): from individual species to whole genera.</title>
        <authorList>
            <person name="Goeker M."/>
        </authorList>
    </citation>
    <scope>NUCLEOTIDE SEQUENCE [LARGE SCALE GENOMIC DNA]</scope>
    <source>
        <strain evidence="2 3">DSM 45348</strain>
    </source>
</reference>
<protein>
    <recommendedName>
        <fullName evidence="1">DUF7455 domain-containing protein</fullName>
    </recommendedName>
</protein>
<dbReference type="Proteomes" id="UP000239209">
    <property type="component" value="Unassembled WGS sequence"/>
</dbReference>
<dbReference type="EMBL" id="PVZG01000007">
    <property type="protein sequence ID" value="PRY28701.1"/>
    <property type="molecule type" value="Genomic_DNA"/>
</dbReference>
<feature type="domain" description="DUF7455" evidence="1">
    <location>
        <begin position="15"/>
        <end position="64"/>
    </location>
</feature>
<comment type="caution">
    <text evidence="2">The sequence shown here is derived from an EMBL/GenBank/DDBJ whole genome shotgun (WGS) entry which is preliminary data.</text>
</comment>
<sequence length="74" mass="7497">MTTVMSPEIVVVDSLAERCDRCGAAAKLELSLAGGGGLAFCGHHANKYAGQLAPVSVKAAVENGFAWAGQSHPA</sequence>
<evidence type="ECO:0000259" key="1">
    <source>
        <dbReference type="Pfam" id="PF24254"/>
    </source>
</evidence>
<proteinExistence type="predicted"/>
<name>A0A2T0S5I3_9ACTN</name>
<evidence type="ECO:0000313" key="2">
    <source>
        <dbReference type="EMBL" id="PRY28701.1"/>
    </source>
</evidence>
<dbReference type="RefSeq" id="WP_106127320.1">
    <property type="nucleotide sequence ID" value="NZ_PVZG01000007.1"/>
</dbReference>